<keyword evidence="1" id="KW-1133">Transmembrane helix</keyword>
<evidence type="ECO:0000313" key="2">
    <source>
        <dbReference type="EMBL" id="RZT01058.1"/>
    </source>
</evidence>
<evidence type="ECO:0000256" key="1">
    <source>
        <dbReference type="SAM" id="Phobius"/>
    </source>
</evidence>
<keyword evidence="3" id="KW-1185">Reference proteome</keyword>
<organism evidence="2 3">
    <name type="scientific">Cuneatibacter caecimuris</name>
    <dbReference type="NCBI Taxonomy" id="1796618"/>
    <lineage>
        <taxon>Bacteria</taxon>
        <taxon>Bacillati</taxon>
        <taxon>Bacillota</taxon>
        <taxon>Clostridia</taxon>
        <taxon>Lachnospirales</taxon>
        <taxon>Lachnospiraceae</taxon>
        <taxon>Cuneatibacter</taxon>
    </lineage>
</organism>
<dbReference type="AlphaFoldDB" id="A0A4Q7PLQ6"/>
<feature type="transmembrane region" description="Helical" evidence="1">
    <location>
        <begin position="7"/>
        <end position="25"/>
    </location>
</feature>
<keyword evidence="1" id="KW-0812">Transmembrane</keyword>
<dbReference type="EMBL" id="SGXF01000002">
    <property type="protein sequence ID" value="RZT01058.1"/>
    <property type="molecule type" value="Genomic_DNA"/>
</dbReference>
<dbReference type="OrthoDB" id="1957654at2"/>
<gene>
    <name evidence="2" type="ORF">EV209_1496</name>
</gene>
<sequence>MKKIRIVCVVILMITLLISGVNIFLTPLSDVIVRIDHIIMLIAIATIAFCSIRIKKENR</sequence>
<comment type="caution">
    <text evidence="2">The sequence shown here is derived from an EMBL/GenBank/DDBJ whole genome shotgun (WGS) entry which is preliminary data.</text>
</comment>
<evidence type="ECO:0000313" key="3">
    <source>
        <dbReference type="Proteomes" id="UP000292927"/>
    </source>
</evidence>
<dbReference type="Proteomes" id="UP000292927">
    <property type="component" value="Unassembled WGS sequence"/>
</dbReference>
<proteinExistence type="predicted"/>
<name>A0A4Q7PLQ6_9FIRM</name>
<protein>
    <submittedName>
        <fullName evidence="2">Uncharacterized protein</fullName>
    </submittedName>
</protein>
<feature type="transmembrane region" description="Helical" evidence="1">
    <location>
        <begin position="31"/>
        <end position="52"/>
    </location>
</feature>
<accession>A0A4Q7PLQ6</accession>
<keyword evidence="1" id="KW-0472">Membrane</keyword>
<reference evidence="2 3" key="1">
    <citation type="submission" date="2019-02" db="EMBL/GenBank/DDBJ databases">
        <title>Genomic Encyclopedia of Type Strains, Phase IV (KMG-IV): sequencing the most valuable type-strain genomes for metagenomic binning, comparative biology and taxonomic classification.</title>
        <authorList>
            <person name="Goeker M."/>
        </authorList>
    </citation>
    <scope>NUCLEOTIDE SEQUENCE [LARGE SCALE GENOMIC DNA]</scope>
    <source>
        <strain evidence="2 3">DSM 29486</strain>
    </source>
</reference>